<evidence type="ECO:0000313" key="4">
    <source>
        <dbReference type="Proteomes" id="UP000241690"/>
    </source>
</evidence>
<dbReference type="RefSeq" id="XP_024769823.1">
    <property type="nucleotide sequence ID" value="XM_024917814.1"/>
</dbReference>
<reference evidence="3 4" key="1">
    <citation type="submission" date="2016-07" db="EMBL/GenBank/DDBJ databases">
        <title>Multiple horizontal gene transfer events from other fungi enriched the ability of initially mycotrophic Trichoderma (Ascomycota) to feed on dead plant biomass.</title>
        <authorList>
            <consortium name="DOE Joint Genome Institute"/>
            <person name="Aerts A."/>
            <person name="Atanasova L."/>
            <person name="Chenthamara K."/>
            <person name="Zhang J."/>
            <person name="Grujic M."/>
            <person name="Henrissat B."/>
            <person name="Kuo A."/>
            <person name="Salamov A."/>
            <person name="Lipzen A."/>
            <person name="Labutti K."/>
            <person name="Barry K."/>
            <person name="Miao Y."/>
            <person name="Rahimi M.J."/>
            <person name="Shen Q."/>
            <person name="Grigoriev I.V."/>
            <person name="Kubicek C.P."/>
            <person name="Druzhinina I.S."/>
        </authorList>
    </citation>
    <scope>NUCLEOTIDE SEQUENCE [LARGE SCALE GENOMIC DNA]</scope>
    <source>
        <strain evidence="3 4">CBS 226.95</strain>
    </source>
</reference>
<dbReference type="Proteomes" id="UP000241690">
    <property type="component" value="Unassembled WGS sequence"/>
</dbReference>
<evidence type="ECO:0000256" key="2">
    <source>
        <dbReference type="SAM" id="MobiDB-lite"/>
    </source>
</evidence>
<dbReference type="GeneID" id="36626383"/>
<keyword evidence="4" id="KW-1185">Reference proteome</keyword>
<feature type="compositionally biased region" description="Polar residues" evidence="2">
    <location>
        <begin position="1"/>
        <end position="23"/>
    </location>
</feature>
<name>A0A2T3ZZ99_TRIHA</name>
<sequence>MSATQITQTPLTSNHPSQPSNSYLKKAEKIKDDHQTADLLLAISHAAVQRQRESIQQRENQKILDRKWKEEHVLKPQMEQKRELEAEEKTKELVAELFERELTQWREQRDKASARNYLSRAEVDEQVHRLVEAVIQCIGMEKRRMEDGTEEPHEIWRSRMIALRKQITAVWNDNDRRILMGVPRYVEGYPVRERIRPPIFLALRRQKMSGLRGCLQCEVKGLMCSMSVQGRVVGEEVMDRGCKRCEGDGDRCIVDCELVEEVEEEGQWKEKVSHVWDWWDGAPEREEDMDSAEEAVEMWERRRRGARLELVGGVMQWVEVRGFAPQGGDKSDGGDNGVASSMA</sequence>
<feature type="coiled-coil region" evidence="1">
    <location>
        <begin position="282"/>
        <end position="309"/>
    </location>
</feature>
<keyword evidence="1" id="KW-0175">Coiled coil</keyword>
<proteinExistence type="predicted"/>
<dbReference type="EMBL" id="KZ679689">
    <property type="protein sequence ID" value="PTB50146.1"/>
    <property type="molecule type" value="Genomic_DNA"/>
</dbReference>
<evidence type="ECO:0000256" key="1">
    <source>
        <dbReference type="SAM" id="Coils"/>
    </source>
</evidence>
<feature type="region of interest" description="Disordered" evidence="2">
    <location>
        <begin position="322"/>
        <end position="343"/>
    </location>
</feature>
<feature type="coiled-coil region" evidence="1">
    <location>
        <begin position="81"/>
        <end position="115"/>
    </location>
</feature>
<evidence type="ECO:0000313" key="3">
    <source>
        <dbReference type="EMBL" id="PTB50146.1"/>
    </source>
</evidence>
<protein>
    <submittedName>
        <fullName evidence="3">Uncharacterized protein</fullName>
    </submittedName>
</protein>
<dbReference type="AlphaFoldDB" id="A0A2T3ZZ99"/>
<gene>
    <name evidence="3" type="ORF">M431DRAFT_499594</name>
</gene>
<feature type="region of interest" description="Disordered" evidence="2">
    <location>
        <begin position="1"/>
        <end position="24"/>
    </location>
</feature>
<organism evidence="3 4">
    <name type="scientific">Trichoderma harzianum CBS 226.95</name>
    <dbReference type="NCBI Taxonomy" id="983964"/>
    <lineage>
        <taxon>Eukaryota</taxon>
        <taxon>Fungi</taxon>
        <taxon>Dikarya</taxon>
        <taxon>Ascomycota</taxon>
        <taxon>Pezizomycotina</taxon>
        <taxon>Sordariomycetes</taxon>
        <taxon>Hypocreomycetidae</taxon>
        <taxon>Hypocreales</taxon>
        <taxon>Hypocreaceae</taxon>
        <taxon>Trichoderma</taxon>
    </lineage>
</organism>
<accession>A0A2T3ZZ99</accession>